<keyword evidence="1" id="KW-0812">Transmembrane</keyword>
<sequence length="89" mass="9146">MRGSRAAEVTKTFSALPLPATLALAALAGSVGAVCASLALLLTQLMALPLDLRLSLASIVSIGLASAVGHQIGRTVRISDRRDPPRATR</sequence>
<protein>
    <submittedName>
        <fullName evidence="2">Uncharacterized protein</fullName>
    </submittedName>
</protein>
<evidence type="ECO:0000313" key="2">
    <source>
        <dbReference type="EMBL" id="GAA3604982.1"/>
    </source>
</evidence>
<organism evidence="2 3">
    <name type="scientific">Kineosporia mesophila</name>
    <dbReference type="NCBI Taxonomy" id="566012"/>
    <lineage>
        <taxon>Bacteria</taxon>
        <taxon>Bacillati</taxon>
        <taxon>Actinomycetota</taxon>
        <taxon>Actinomycetes</taxon>
        <taxon>Kineosporiales</taxon>
        <taxon>Kineosporiaceae</taxon>
        <taxon>Kineosporia</taxon>
    </lineage>
</organism>
<comment type="caution">
    <text evidence="2">The sequence shown here is derived from an EMBL/GenBank/DDBJ whole genome shotgun (WGS) entry which is preliminary data.</text>
</comment>
<name>A0ABP6ZHP5_9ACTN</name>
<dbReference type="Proteomes" id="UP001501074">
    <property type="component" value="Unassembled WGS sequence"/>
</dbReference>
<reference evidence="3" key="1">
    <citation type="journal article" date="2019" name="Int. J. Syst. Evol. Microbiol.">
        <title>The Global Catalogue of Microorganisms (GCM) 10K type strain sequencing project: providing services to taxonomists for standard genome sequencing and annotation.</title>
        <authorList>
            <consortium name="The Broad Institute Genomics Platform"/>
            <consortium name="The Broad Institute Genome Sequencing Center for Infectious Disease"/>
            <person name="Wu L."/>
            <person name="Ma J."/>
        </authorList>
    </citation>
    <scope>NUCLEOTIDE SEQUENCE [LARGE SCALE GENOMIC DNA]</scope>
    <source>
        <strain evidence="3">JCM 16902</strain>
    </source>
</reference>
<feature type="transmembrane region" description="Helical" evidence="1">
    <location>
        <begin position="54"/>
        <end position="72"/>
    </location>
</feature>
<evidence type="ECO:0000256" key="1">
    <source>
        <dbReference type="SAM" id="Phobius"/>
    </source>
</evidence>
<proteinExistence type="predicted"/>
<dbReference type="EMBL" id="BAAAZO010000003">
    <property type="protein sequence ID" value="GAA3604982.1"/>
    <property type="molecule type" value="Genomic_DNA"/>
</dbReference>
<keyword evidence="3" id="KW-1185">Reference proteome</keyword>
<evidence type="ECO:0000313" key="3">
    <source>
        <dbReference type="Proteomes" id="UP001501074"/>
    </source>
</evidence>
<gene>
    <name evidence="2" type="ORF">GCM10022223_20870</name>
</gene>
<feature type="transmembrane region" description="Helical" evidence="1">
    <location>
        <begin position="21"/>
        <end position="42"/>
    </location>
</feature>
<accession>A0ABP6ZHP5</accession>
<keyword evidence="1" id="KW-1133">Transmembrane helix</keyword>
<keyword evidence="1" id="KW-0472">Membrane</keyword>